<dbReference type="InterPro" id="IPR038709">
    <property type="entry name" value="RpoN_core-bd_sf"/>
</dbReference>
<keyword evidence="8" id="KW-0804">Transcription</keyword>
<dbReference type="GO" id="GO:0016987">
    <property type="term" value="F:sigma factor activity"/>
    <property type="evidence" value="ECO:0007669"/>
    <property type="project" value="UniProtKB-KW"/>
</dbReference>
<dbReference type="Gene3D" id="1.10.10.60">
    <property type="entry name" value="Homeodomain-like"/>
    <property type="match status" value="1"/>
</dbReference>
<dbReference type="PANTHER" id="PTHR32248">
    <property type="entry name" value="RNA POLYMERASE SIGMA-54 FACTOR"/>
    <property type="match status" value="1"/>
</dbReference>
<evidence type="ECO:0000313" key="12">
    <source>
        <dbReference type="EMBL" id="SUV16362.1"/>
    </source>
</evidence>
<evidence type="ECO:0000256" key="8">
    <source>
        <dbReference type="ARBA" id="ARBA00023163"/>
    </source>
</evidence>
<dbReference type="AlphaFoldDB" id="A0A2S0K2Z3"/>
<feature type="domain" description="RNA polymerase sigma factor 54 core-binding" evidence="10">
    <location>
        <begin position="89"/>
        <end position="274"/>
    </location>
</feature>
<dbReference type="GO" id="GO:0003677">
    <property type="term" value="F:DNA binding"/>
    <property type="evidence" value="ECO:0007669"/>
    <property type="project" value="UniProtKB-KW"/>
</dbReference>
<dbReference type="GeneID" id="48277749"/>
<evidence type="ECO:0000256" key="1">
    <source>
        <dbReference type="ARBA" id="ARBA00008798"/>
    </source>
</evidence>
<organism evidence="11 13">
    <name type="scientific">Lysinibacillus sphaericus</name>
    <name type="common">Bacillus sphaericus</name>
    <dbReference type="NCBI Taxonomy" id="1421"/>
    <lineage>
        <taxon>Bacteria</taxon>
        <taxon>Bacillati</taxon>
        <taxon>Bacillota</taxon>
        <taxon>Bacilli</taxon>
        <taxon>Bacillales</taxon>
        <taxon>Bacillaceae</taxon>
        <taxon>Lysinibacillus</taxon>
    </lineage>
</organism>
<comment type="similarity">
    <text evidence="1">Belongs to the sigma-54 factor family.</text>
</comment>
<dbReference type="Pfam" id="PF04552">
    <property type="entry name" value="Sigma54_DBD"/>
    <property type="match status" value="1"/>
</dbReference>
<evidence type="ECO:0000259" key="9">
    <source>
        <dbReference type="Pfam" id="PF04552"/>
    </source>
</evidence>
<name>A0A2S0K2Z3_LYSSH</name>
<evidence type="ECO:0000256" key="3">
    <source>
        <dbReference type="ARBA" id="ARBA00022679"/>
    </source>
</evidence>
<dbReference type="InterPro" id="IPR007046">
    <property type="entry name" value="RNA_pol_sigma_54_core-bd"/>
</dbReference>
<keyword evidence="6" id="KW-0731">Sigma factor</keyword>
<evidence type="ECO:0000259" key="10">
    <source>
        <dbReference type="Pfam" id="PF04963"/>
    </source>
</evidence>
<keyword evidence="3" id="KW-0808">Transferase</keyword>
<feature type="domain" description="RNA polymerase sigma factor 54 DNA-binding" evidence="9">
    <location>
        <begin position="286"/>
        <end position="442"/>
    </location>
</feature>
<keyword evidence="5" id="KW-0805">Transcription regulation</keyword>
<evidence type="ECO:0000313" key="11">
    <source>
        <dbReference type="EMBL" id="AVK97716.1"/>
    </source>
</evidence>
<dbReference type="PROSITE" id="PS00717">
    <property type="entry name" value="SIGMA54_1"/>
    <property type="match status" value="1"/>
</dbReference>
<reference evidence="11 13" key="1">
    <citation type="submission" date="2017-03" db="EMBL/GenBank/DDBJ databases">
        <title>The whole genome sequencing and assembly of Lysinibacillus sphaericus DSM 28T strain.</title>
        <authorList>
            <person name="Lee Y.-J."/>
            <person name="Yi H."/>
            <person name="Bahn Y.-S."/>
            <person name="Kim J.F."/>
            <person name="Lee D.-W."/>
        </authorList>
    </citation>
    <scope>NUCLEOTIDE SEQUENCE [LARGE SCALE GENOMIC DNA]</scope>
    <source>
        <strain evidence="11 13">DSM 28</strain>
    </source>
</reference>
<evidence type="ECO:0000256" key="5">
    <source>
        <dbReference type="ARBA" id="ARBA00023015"/>
    </source>
</evidence>
<dbReference type="Proteomes" id="UP000238825">
    <property type="component" value="Chromosome"/>
</dbReference>
<reference evidence="12 14" key="2">
    <citation type="submission" date="2018-06" db="EMBL/GenBank/DDBJ databases">
        <authorList>
            <consortium name="Pathogen Informatics"/>
            <person name="Doyle S."/>
        </authorList>
    </citation>
    <scope>NUCLEOTIDE SEQUENCE [LARGE SCALE GENOMIC DNA]</scope>
    <source>
        <strain evidence="12 14">NCTC10338</strain>
    </source>
</reference>
<dbReference type="GO" id="GO:0016779">
    <property type="term" value="F:nucleotidyltransferase activity"/>
    <property type="evidence" value="ECO:0007669"/>
    <property type="project" value="UniProtKB-KW"/>
</dbReference>
<dbReference type="Proteomes" id="UP000255295">
    <property type="component" value="Unassembled WGS sequence"/>
</dbReference>
<evidence type="ECO:0000256" key="2">
    <source>
        <dbReference type="ARBA" id="ARBA00022478"/>
    </source>
</evidence>
<accession>A0A2S0K2Z3</accession>
<evidence type="ECO:0000256" key="6">
    <source>
        <dbReference type="ARBA" id="ARBA00023082"/>
    </source>
</evidence>
<evidence type="ECO:0000313" key="14">
    <source>
        <dbReference type="Proteomes" id="UP000255295"/>
    </source>
</evidence>
<dbReference type="InterPro" id="IPR000394">
    <property type="entry name" value="RNA_pol_sigma_54"/>
</dbReference>
<evidence type="ECO:0000313" key="13">
    <source>
        <dbReference type="Proteomes" id="UP000238825"/>
    </source>
</evidence>
<sequence>MQMTIKTSQKVTQILSAQLVQHLEILQYSATELEQYIYERATENPLLVVNDAKEKTQYEEIMQLANCSVHHFSSSYDRSSSNQFNMIEMKLAEKENYEQFLLEQVPMHQNLSSIDLRILKFLIQSLDNRLFLDVELEIVADKFQTSYSHVEAILDLLQTFEPIGVGARSYQEFLLIQLDNDQFAPQMASTFIRSDLELVATQAIKQLSKKYKMPLQDVIETVHYIKKLKPIMMGDKLESIPYVMPDIEVKAIAGEWVIQLTRHHLPIVSIDESYVALLKNDPNYQTYYRDSMKDALALLQGIEQRDKTLYELTRLLLQQQENFFTKGLEAIKPMRLKDLADLLAVHESTISRAIRGKYIQTPKGIYALQSLFTKGLLNSSGKMDSIMYIKKRLQKLIETEDKRNPLADQQLTNILCEEGIQISRRTVAKYREELNILSSYNRAYG</sequence>
<gene>
    <name evidence="12" type="primary">rpoN</name>
    <name evidence="11" type="ORF">LS41612_16255</name>
    <name evidence="12" type="ORF">NCTC10338_01441</name>
</gene>
<dbReference type="PRINTS" id="PR00045">
    <property type="entry name" value="SIGMA54FCT"/>
</dbReference>
<keyword evidence="2" id="KW-0240">DNA-directed RNA polymerase</keyword>
<keyword evidence="7" id="KW-0238">DNA-binding</keyword>
<dbReference type="Pfam" id="PF00309">
    <property type="entry name" value="Sigma54_AID"/>
    <property type="match status" value="1"/>
</dbReference>
<evidence type="ECO:0000256" key="7">
    <source>
        <dbReference type="ARBA" id="ARBA00023125"/>
    </source>
</evidence>
<dbReference type="PROSITE" id="PS50044">
    <property type="entry name" value="SIGMA54_3"/>
    <property type="match status" value="1"/>
</dbReference>
<dbReference type="PIRSF" id="PIRSF000774">
    <property type="entry name" value="RpoN"/>
    <property type="match status" value="1"/>
</dbReference>
<dbReference type="Pfam" id="PF04963">
    <property type="entry name" value="Sigma54_CBD"/>
    <property type="match status" value="1"/>
</dbReference>
<dbReference type="EMBL" id="UFSZ01000001">
    <property type="protein sequence ID" value="SUV16362.1"/>
    <property type="molecule type" value="Genomic_DNA"/>
</dbReference>
<dbReference type="PANTHER" id="PTHR32248:SF4">
    <property type="entry name" value="RNA POLYMERASE SIGMA-54 FACTOR"/>
    <property type="match status" value="1"/>
</dbReference>
<dbReference type="RefSeq" id="WP_024361414.1">
    <property type="nucleotide sequence ID" value="NZ_BJNS01000018.1"/>
</dbReference>
<dbReference type="GO" id="GO:0001216">
    <property type="term" value="F:DNA-binding transcription activator activity"/>
    <property type="evidence" value="ECO:0007669"/>
    <property type="project" value="InterPro"/>
</dbReference>
<dbReference type="InterPro" id="IPR007634">
    <property type="entry name" value="RNA_pol_sigma_54_DNA-bd"/>
</dbReference>
<dbReference type="GO" id="GO:0000428">
    <property type="term" value="C:DNA-directed RNA polymerase complex"/>
    <property type="evidence" value="ECO:0007669"/>
    <property type="project" value="UniProtKB-KW"/>
</dbReference>
<evidence type="ECO:0000256" key="4">
    <source>
        <dbReference type="ARBA" id="ARBA00022695"/>
    </source>
</evidence>
<dbReference type="NCBIfam" id="TIGR02395">
    <property type="entry name" value="rpoN_sigma"/>
    <property type="match status" value="1"/>
</dbReference>
<dbReference type="PROSITE" id="PS00718">
    <property type="entry name" value="SIGMA54_2"/>
    <property type="match status" value="1"/>
</dbReference>
<keyword evidence="4" id="KW-0548">Nucleotidyltransferase</keyword>
<protein>
    <submittedName>
        <fullName evidence="11">RNA polymerase sigma-54 factor</fullName>
    </submittedName>
</protein>
<dbReference type="EMBL" id="CP019980">
    <property type="protein sequence ID" value="AVK97716.1"/>
    <property type="molecule type" value="Genomic_DNA"/>
</dbReference>
<proteinExistence type="inferred from homology"/>
<dbReference type="Gene3D" id="1.10.10.1330">
    <property type="entry name" value="RNA polymerase sigma-54 factor, core-binding domain"/>
    <property type="match status" value="1"/>
</dbReference>
<dbReference type="GO" id="GO:0006352">
    <property type="term" value="P:DNA-templated transcription initiation"/>
    <property type="evidence" value="ECO:0007669"/>
    <property type="project" value="InterPro"/>
</dbReference>